<dbReference type="Proteomes" id="UP000639338">
    <property type="component" value="Unassembled WGS sequence"/>
</dbReference>
<dbReference type="InterPro" id="IPR009071">
    <property type="entry name" value="HMG_box_dom"/>
</dbReference>
<evidence type="ECO:0000256" key="11">
    <source>
        <dbReference type="PROSITE-ProRule" id="PRU00267"/>
    </source>
</evidence>
<dbReference type="SMART" id="SM00398">
    <property type="entry name" value="HMG"/>
    <property type="match status" value="2"/>
</dbReference>
<dbReference type="InterPro" id="IPR032675">
    <property type="entry name" value="LRR_dom_sf"/>
</dbReference>
<dbReference type="SMART" id="SM00364">
    <property type="entry name" value="LRR_BAC"/>
    <property type="match status" value="3"/>
</dbReference>
<keyword evidence="6" id="KW-0677">Repeat</keyword>
<dbReference type="SMART" id="SM00255">
    <property type="entry name" value="TIR"/>
    <property type="match status" value="1"/>
</dbReference>
<dbReference type="InterPro" id="IPR000157">
    <property type="entry name" value="TIR_dom"/>
</dbReference>
<feature type="domain" description="HMG box" evidence="15">
    <location>
        <begin position="154"/>
        <end position="219"/>
    </location>
</feature>
<gene>
    <name evidence="16" type="ORF">HCN44_001138</name>
</gene>
<evidence type="ECO:0000256" key="1">
    <source>
        <dbReference type="ARBA" id="ARBA00004167"/>
    </source>
</evidence>
<evidence type="ECO:0000313" key="16">
    <source>
        <dbReference type="EMBL" id="KAF7988565.1"/>
    </source>
</evidence>
<evidence type="ECO:0000256" key="10">
    <source>
        <dbReference type="ARBA" id="ARBA00023180"/>
    </source>
</evidence>
<feature type="domain" description="TIR" evidence="14">
    <location>
        <begin position="1377"/>
        <end position="1513"/>
    </location>
</feature>
<dbReference type="GO" id="GO:0005634">
    <property type="term" value="C:nucleus"/>
    <property type="evidence" value="ECO:0007669"/>
    <property type="project" value="UniProtKB-UniRule"/>
</dbReference>
<evidence type="ECO:0000256" key="3">
    <source>
        <dbReference type="ARBA" id="ARBA00022614"/>
    </source>
</evidence>
<feature type="compositionally biased region" description="Polar residues" evidence="12">
    <location>
        <begin position="529"/>
        <end position="539"/>
    </location>
</feature>
<dbReference type="FunFam" id="3.40.50.10140:FF:000021">
    <property type="entry name" value="Toll receptor 13"/>
    <property type="match status" value="1"/>
</dbReference>
<comment type="caution">
    <text evidence="16">The sequence shown here is derived from an EMBL/GenBank/DDBJ whole genome shotgun (WGS) entry which is preliminary data.</text>
</comment>
<dbReference type="InterPro" id="IPR003591">
    <property type="entry name" value="Leu-rich_rpt_typical-subtyp"/>
</dbReference>
<dbReference type="PRINTS" id="PR01537">
    <property type="entry name" value="INTRLKN1R1F"/>
</dbReference>
<dbReference type="Pfam" id="PF13306">
    <property type="entry name" value="LRR_5"/>
    <property type="match status" value="2"/>
</dbReference>
<keyword evidence="11" id="KW-0238">DNA-binding</keyword>
<evidence type="ECO:0000256" key="12">
    <source>
        <dbReference type="SAM" id="MobiDB-lite"/>
    </source>
</evidence>
<dbReference type="PROSITE" id="PS50118">
    <property type="entry name" value="HMG_BOX_2"/>
    <property type="match status" value="2"/>
</dbReference>
<dbReference type="SUPFAM" id="SSF52058">
    <property type="entry name" value="L domain-like"/>
    <property type="match status" value="2"/>
</dbReference>
<feature type="region of interest" description="Disordered" evidence="12">
    <location>
        <begin position="528"/>
        <end position="549"/>
    </location>
</feature>
<dbReference type="GO" id="GO:0007165">
    <property type="term" value="P:signal transduction"/>
    <property type="evidence" value="ECO:0007669"/>
    <property type="project" value="InterPro"/>
</dbReference>
<feature type="DNA-binding region" description="HMG box" evidence="11">
    <location>
        <begin position="49"/>
        <end position="117"/>
    </location>
</feature>
<evidence type="ECO:0000313" key="17">
    <source>
        <dbReference type="Proteomes" id="UP000639338"/>
    </source>
</evidence>
<dbReference type="SUPFAM" id="SSF52200">
    <property type="entry name" value="Toll/Interleukin receptor TIR domain"/>
    <property type="match status" value="1"/>
</dbReference>
<dbReference type="InterPro" id="IPR001611">
    <property type="entry name" value="Leu-rich_rpt"/>
</dbReference>
<dbReference type="PROSITE" id="PS51450">
    <property type="entry name" value="LRR"/>
    <property type="match status" value="2"/>
</dbReference>
<comment type="subcellular location">
    <subcellularLocation>
        <location evidence="1">Membrane</location>
        <topology evidence="1">Single-pass membrane protein</topology>
    </subcellularLocation>
</comment>
<evidence type="ECO:0000256" key="2">
    <source>
        <dbReference type="ARBA" id="ARBA00009634"/>
    </source>
</evidence>
<dbReference type="Gene3D" id="3.40.50.10140">
    <property type="entry name" value="Toll/interleukin-1 receptor homology (TIR) domain"/>
    <property type="match status" value="1"/>
</dbReference>
<keyword evidence="7 13" id="KW-1133">Transmembrane helix</keyword>
<dbReference type="GO" id="GO:0003677">
    <property type="term" value="F:DNA binding"/>
    <property type="evidence" value="ECO:0007669"/>
    <property type="project" value="UniProtKB-UniRule"/>
</dbReference>
<dbReference type="Pfam" id="PF00505">
    <property type="entry name" value="HMG_box"/>
    <property type="match status" value="1"/>
</dbReference>
<dbReference type="GO" id="GO:0038023">
    <property type="term" value="F:signaling receptor activity"/>
    <property type="evidence" value="ECO:0007669"/>
    <property type="project" value="TreeGrafter"/>
</dbReference>
<sequence length="1524" mass="178112">MSTLSNMWKIIRPNYLQLNAVNSRINWEFNRERHRMSKLTSDLGLPARPKRPLNPYFIFSSEQRDALKIQYPGITVRELTKKLGELWKTYDPVKKERMKQMYKSQIETYTRDIMSYYESLTLEQQEMVKDYRENLRRKKIHKQLKQTYKDLGKPKRPVGPFVMYAHKLAEQKDVKMLYKDWMMSQGEIWKKLSDEDKEPYHIEYLKAKEKFKSDVIEWETKMIDMGNTHLVRKSVLRDLQGPNIEKLSTIKTSKNNKFNESEILKNIIEKVVENPLIENKKKIKKIKQSKAAVELDKVNELVDDIKSINVEDQLTIVNDKLVNDEKLINKTDKVVKDSSTENPGLFKSVKKSKKVANKLIDEEKSINTKDQPTIINDKLVNDEKLINKTDKEVKDSLTKNPDLLKPIKTAKKIVNKTDKVVKDPSTENAGEFKPIDTSKKVADKLIDKEKSNNVKDQPTIINDKLVNDEKLINKTDKVVEEPLTINPDQFKQIDTSKKVVELNKVDDKILNKVDESIEDTKVPKKLDNKTSSNVENPINKTDESIKEPANNTSCSDLVCEVSLDTVMNTNNIEVDLEILSASEWLYRNKFYPKNQYTTIHNCSLSKIKEYQLNITSLEASNLQSNEFEMLYDDIDDISLTQLTNLKIITLSMMNFTVESIPSSLLKNNKHLKNFRLENNIQNLTTLPDGLFSNLTNLRIIVLSNNSLKYLPDNLFFDNVNLIYLNLNDNLLTYLNLSIFKNCRKLKQIDFSKNHIVIIHEKFDRVFKSINFRSNELENLDVNLFGKLENLNDIDLSNNNFKAGAITPGLLRNNKKLREFFLANNKRNLKTLPNGLFLNLINLVAIDLQGNNLEYLPHGLFFDNINLLKINLKNNLLTHLDLDIFKNCITLTEINLSQNKIINIYQEDFEWKKLSVANWTTTVSGVFDDLTALHELYLDHNNLQTIEYCHMHCLMRLEIAKFSYNSLTVRHDKTERSQSISPFRKNYMLRNLSLDNNRVSKIWIDWILLYELELDLSNNELKSLSDVVFLNLNSRIKVNVTYNKITSLISRDEKEFILNTTNGSDKKYTIFKDHNINLDIYADNNPMNCDCKLYLQLPYIDKKLNTIEYHKLTIHIDNLKCDKPSLLRNTAIKTLEPETYKCLIDQPNIYNATCPDKCECWKQPSGNSYIVDCSNRNLNDAPRSLQSLPGHEIKLNLSSNSLTNMPSMSQPGYNLVTVLDLSHNKIKHISFKTLSKNLKSLYMDNNSLSTIEIEDLEYFGHLENLTELTLHDNPWICDCHLVSNLPRYLLSKKLSQFEIQKIICEKTKRSIMDVSKEELCPLNLKWIIGICIVVTLLAIITCFMIVIYYNYQEKIKIWLYAKQWFLFWITEEEVDKNKDFDAFISFSSKDDDFVINTLMSELEQGPQPYKLCVHYRDWQVGEFIPHQIISSIENSRRTIVVLSTNFLKSNWAKTEFRTAHCQAINDRRVRVIVIVYKEIPEIENLDQELQSHLKMYTYIKWGDPWFWQKLRYALPHRNRNRALIN</sequence>
<keyword evidence="9" id="KW-0675">Receptor</keyword>
<dbReference type="Gene3D" id="3.80.10.10">
    <property type="entry name" value="Ribonuclease Inhibitor"/>
    <property type="match status" value="4"/>
</dbReference>
<dbReference type="CDD" id="cd22012">
    <property type="entry name" value="HMG-box_ABF2_IXR1-like_rpt2"/>
    <property type="match status" value="1"/>
</dbReference>
<reference evidence="16 17" key="1">
    <citation type="submission" date="2020-08" db="EMBL/GenBank/DDBJ databases">
        <title>Aphidius gifuensis genome sequencing and assembly.</title>
        <authorList>
            <person name="Du Z."/>
        </authorList>
    </citation>
    <scope>NUCLEOTIDE SEQUENCE [LARGE SCALE GENOMIC DNA]</scope>
    <source>
        <strain evidence="16">YNYX2018</strain>
        <tissue evidence="16">Adults</tissue>
    </source>
</reference>
<keyword evidence="3" id="KW-0433">Leucine-rich repeat</keyword>
<protein>
    <submittedName>
        <fullName evidence="16">Uncharacterized protein</fullName>
    </submittedName>
</protein>
<organism evidence="16 17">
    <name type="scientific">Aphidius gifuensis</name>
    <name type="common">Parasitoid wasp</name>
    <dbReference type="NCBI Taxonomy" id="684658"/>
    <lineage>
        <taxon>Eukaryota</taxon>
        <taxon>Metazoa</taxon>
        <taxon>Ecdysozoa</taxon>
        <taxon>Arthropoda</taxon>
        <taxon>Hexapoda</taxon>
        <taxon>Insecta</taxon>
        <taxon>Pterygota</taxon>
        <taxon>Neoptera</taxon>
        <taxon>Endopterygota</taxon>
        <taxon>Hymenoptera</taxon>
        <taxon>Apocrita</taxon>
        <taxon>Ichneumonoidea</taxon>
        <taxon>Braconidae</taxon>
        <taxon>Aphidiinae</taxon>
        <taxon>Aphidius</taxon>
    </lineage>
</organism>
<feature type="transmembrane region" description="Helical" evidence="13">
    <location>
        <begin position="1325"/>
        <end position="1348"/>
    </location>
</feature>
<dbReference type="Pfam" id="PF01582">
    <property type="entry name" value="TIR"/>
    <property type="match status" value="1"/>
</dbReference>
<name>A0A835CPY0_APHGI</name>
<evidence type="ECO:0000256" key="9">
    <source>
        <dbReference type="ARBA" id="ARBA00023170"/>
    </source>
</evidence>
<dbReference type="SUPFAM" id="SSF47095">
    <property type="entry name" value="HMG-box"/>
    <property type="match status" value="2"/>
</dbReference>
<dbReference type="PANTHER" id="PTHR24365">
    <property type="entry name" value="TOLL-LIKE RECEPTOR"/>
    <property type="match status" value="1"/>
</dbReference>
<dbReference type="InterPro" id="IPR035897">
    <property type="entry name" value="Toll_tir_struct_dom_sf"/>
</dbReference>
<evidence type="ECO:0000256" key="6">
    <source>
        <dbReference type="ARBA" id="ARBA00022737"/>
    </source>
</evidence>
<keyword evidence="4 13" id="KW-0812">Transmembrane</keyword>
<feature type="domain" description="HMG box" evidence="15">
    <location>
        <begin position="49"/>
        <end position="117"/>
    </location>
</feature>
<keyword evidence="8 13" id="KW-0472">Membrane</keyword>
<dbReference type="GO" id="GO:0005886">
    <property type="term" value="C:plasma membrane"/>
    <property type="evidence" value="ECO:0007669"/>
    <property type="project" value="TreeGrafter"/>
</dbReference>
<dbReference type="InterPro" id="IPR036910">
    <property type="entry name" value="HMG_box_dom_sf"/>
</dbReference>
<evidence type="ECO:0000259" key="15">
    <source>
        <dbReference type="PROSITE" id="PS50118"/>
    </source>
</evidence>
<keyword evidence="17" id="KW-1185">Reference proteome</keyword>
<keyword evidence="5" id="KW-0732">Signal</keyword>
<dbReference type="PROSITE" id="PS50104">
    <property type="entry name" value="TIR"/>
    <property type="match status" value="1"/>
</dbReference>
<accession>A0A835CPY0</accession>
<dbReference type="SMART" id="SM00369">
    <property type="entry name" value="LRR_TYP"/>
    <property type="match status" value="10"/>
</dbReference>
<dbReference type="PANTHER" id="PTHR24365:SF541">
    <property type="entry name" value="PROTEIN TOLL-RELATED"/>
    <property type="match status" value="1"/>
</dbReference>
<evidence type="ECO:0000256" key="8">
    <source>
        <dbReference type="ARBA" id="ARBA00023136"/>
    </source>
</evidence>
<evidence type="ECO:0000256" key="7">
    <source>
        <dbReference type="ARBA" id="ARBA00022989"/>
    </source>
</evidence>
<dbReference type="OrthoDB" id="5550281at2759"/>
<dbReference type="InterPro" id="IPR026906">
    <property type="entry name" value="LRR_5"/>
</dbReference>
<evidence type="ECO:0000256" key="13">
    <source>
        <dbReference type="SAM" id="Phobius"/>
    </source>
</evidence>
<comment type="similarity">
    <text evidence="2">Belongs to the Toll-like receptor family.</text>
</comment>
<dbReference type="EMBL" id="JACMRX010000005">
    <property type="protein sequence ID" value="KAF7988565.1"/>
    <property type="molecule type" value="Genomic_DNA"/>
</dbReference>
<evidence type="ECO:0000256" key="5">
    <source>
        <dbReference type="ARBA" id="ARBA00022729"/>
    </source>
</evidence>
<feature type="DNA-binding region" description="HMG box" evidence="11">
    <location>
        <begin position="154"/>
        <end position="219"/>
    </location>
</feature>
<evidence type="ECO:0000259" key="14">
    <source>
        <dbReference type="PROSITE" id="PS50104"/>
    </source>
</evidence>
<proteinExistence type="inferred from homology"/>
<keyword evidence="11" id="KW-0539">Nucleus</keyword>
<evidence type="ECO:0000256" key="4">
    <source>
        <dbReference type="ARBA" id="ARBA00022692"/>
    </source>
</evidence>
<dbReference type="Gene3D" id="1.10.30.10">
    <property type="entry name" value="High mobility group box domain"/>
    <property type="match status" value="2"/>
</dbReference>
<keyword evidence="10" id="KW-0325">Glycoprotein</keyword>